<dbReference type="RefSeq" id="WP_190122479.1">
    <property type="nucleotide sequence ID" value="NZ_BMWG01000003.1"/>
</dbReference>
<dbReference type="EMBL" id="BMWG01000003">
    <property type="protein sequence ID" value="GGZ25573.1"/>
    <property type="molecule type" value="Genomic_DNA"/>
</dbReference>
<organism evidence="2 3">
    <name type="scientific">Streptomyces inusitatus</name>
    <dbReference type="NCBI Taxonomy" id="68221"/>
    <lineage>
        <taxon>Bacteria</taxon>
        <taxon>Bacillati</taxon>
        <taxon>Actinomycetota</taxon>
        <taxon>Actinomycetes</taxon>
        <taxon>Kitasatosporales</taxon>
        <taxon>Streptomycetaceae</taxon>
        <taxon>Streptomyces</taxon>
    </lineage>
</organism>
<evidence type="ECO:0008006" key="4">
    <source>
        <dbReference type="Google" id="ProtNLM"/>
    </source>
</evidence>
<keyword evidence="3" id="KW-1185">Reference proteome</keyword>
<protein>
    <recommendedName>
        <fullName evidence="4">Calcium-binding protein</fullName>
    </recommendedName>
</protein>
<sequence length="263" mass="28472">MRISSTAATLGTVLALSASALAVAPAASAAQAAPAANTGVKIDKLVVNGGKPIVIGTGQNEKFSISVTVSDNSGIDHKGLPYLGIKREVGDNYWGYFLEPTCKAKNRTTSVCTSNFTSEPKGYDLPRNYFAGNWQVYLQFTAKDGDYYGAYHGTHPFQRRAALTVDAGPEPVRKNKNLTITGKLSRANWDTLRYAGYTNQPVKLQFRKKGTNSYSTVKLVKTNSTGNLKTTVKATTDGYWRWNFPGTTSTSTTLTSGDFVDVR</sequence>
<feature type="chain" id="PRO_5037931448" description="Calcium-binding protein" evidence="1">
    <location>
        <begin position="30"/>
        <end position="263"/>
    </location>
</feature>
<feature type="signal peptide" evidence="1">
    <location>
        <begin position="1"/>
        <end position="29"/>
    </location>
</feature>
<proteinExistence type="predicted"/>
<accession>A0A918PWC9</accession>
<reference evidence="2" key="1">
    <citation type="journal article" date="2014" name="Int. J. Syst. Evol. Microbiol.">
        <title>Complete genome sequence of Corynebacterium casei LMG S-19264T (=DSM 44701T), isolated from a smear-ripened cheese.</title>
        <authorList>
            <consortium name="US DOE Joint Genome Institute (JGI-PGF)"/>
            <person name="Walter F."/>
            <person name="Albersmeier A."/>
            <person name="Kalinowski J."/>
            <person name="Ruckert C."/>
        </authorList>
    </citation>
    <scope>NUCLEOTIDE SEQUENCE</scope>
    <source>
        <strain evidence="2">JCM 4988</strain>
    </source>
</reference>
<keyword evidence="1" id="KW-0732">Signal</keyword>
<gene>
    <name evidence="2" type="ORF">GCM10010387_18900</name>
</gene>
<evidence type="ECO:0000313" key="2">
    <source>
        <dbReference type="EMBL" id="GGZ25573.1"/>
    </source>
</evidence>
<reference evidence="2" key="2">
    <citation type="submission" date="2020-09" db="EMBL/GenBank/DDBJ databases">
        <authorList>
            <person name="Sun Q."/>
            <person name="Ohkuma M."/>
        </authorList>
    </citation>
    <scope>NUCLEOTIDE SEQUENCE</scope>
    <source>
        <strain evidence="2">JCM 4988</strain>
    </source>
</reference>
<dbReference type="AlphaFoldDB" id="A0A918PWC9"/>
<dbReference type="Proteomes" id="UP000630936">
    <property type="component" value="Unassembled WGS sequence"/>
</dbReference>
<name>A0A918PWC9_9ACTN</name>
<evidence type="ECO:0000256" key="1">
    <source>
        <dbReference type="SAM" id="SignalP"/>
    </source>
</evidence>
<evidence type="ECO:0000313" key="3">
    <source>
        <dbReference type="Proteomes" id="UP000630936"/>
    </source>
</evidence>
<comment type="caution">
    <text evidence="2">The sequence shown here is derived from an EMBL/GenBank/DDBJ whole genome shotgun (WGS) entry which is preliminary data.</text>
</comment>